<evidence type="ECO:0000313" key="4">
    <source>
        <dbReference type="Proteomes" id="UP000316747"/>
    </source>
</evidence>
<organism evidence="3 4">
    <name type="scientific">Humibacillus xanthopallidus</name>
    <dbReference type="NCBI Taxonomy" id="412689"/>
    <lineage>
        <taxon>Bacteria</taxon>
        <taxon>Bacillati</taxon>
        <taxon>Actinomycetota</taxon>
        <taxon>Actinomycetes</taxon>
        <taxon>Micrococcales</taxon>
        <taxon>Intrasporangiaceae</taxon>
        <taxon>Humibacillus</taxon>
    </lineage>
</organism>
<dbReference type="AlphaFoldDB" id="A0A543HV27"/>
<accession>A0A543HV27</accession>
<evidence type="ECO:0000256" key="1">
    <source>
        <dbReference type="SAM" id="SignalP"/>
    </source>
</evidence>
<dbReference type="Proteomes" id="UP000316747">
    <property type="component" value="Unassembled WGS sequence"/>
</dbReference>
<comment type="caution">
    <text evidence="3">The sequence shown here is derived from an EMBL/GenBank/DDBJ whole genome shotgun (WGS) entry which is preliminary data.</text>
</comment>
<feature type="chain" id="PRO_5038392055" evidence="1">
    <location>
        <begin position="27"/>
        <end position="595"/>
    </location>
</feature>
<dbReference type="GO" id="GO:0043190">
    <property type="term" value="C:ATP-binding cassette (ABC) transporter complex"/>
    <property type="evidence" value="ECO:0007669"/>
    <property type="project" value="InterPro"/>
</dbReference>
<protein>
    <submittedName>
        <fullName evidence="3">Peptide/nickel transport system substrate-binding protein</fullName>
    </submittedName>
</protein>
<dbReference type="GO" id="GO:1904680">
    <property type="term" value="F:peptide transmembrane transporter activity"/>
    <property type="evidence" value="ECO:0007669"/>
    <property type="project" value="TreeGrafter"/>
</dbReference>
<dbReference type="CDD" id="cd08506">
    <property type="entry name" value="PBP2_clavulanate_OppA2"/>
    <property type="match status" value="1"/>
</dbReference>
<sequence length="595" mass="63496">MLSRWPRATRRLGVGLLTAGVAAALATGAASCTSATPPDDTGAAGNPVVGVAAAGGGQPGGTLRVLVAGTIDTWDPQLMYVGPEAFFAQRTFVRGLTAYGTGDRQRDLEGDLATDTGRASKDSRSWSFTLRDGLTWQDGSPITCEDVRHGVARTFDRTTHIGGTNYATYLLDVPTKVTPEGLDKPVYEGPSDKRHQREFDRAVSCKGRTVTFLLREPEPDFAHIVALPEFAPRKASADTDDDKAGHDVVSSGPYRLEKPWVVGQGGTFVRNEHWDPRTDPIREALPDRIEVTTGLGEATVIQRLLNQQDDDTYAVSWVAASPTLRNQAGTDLQARLTFPFTGNVDYLAINMRSTVMSDPAVRKAFAMATNRATYVSANGGGGAGAPSWSILAPSIDPSGVEPPRGSSVMGDPEAARKVLTDAGVRLPVTVRVVHAKSGLIDKAYAALAAGWERAGFDVQLTGVAPEKYYETIEQKSSVERYDVFRGVWTSDIPSPSGVLPALFDSRINIDSSGPGQDVGYFTDDGVAALIDKADRTVDPAARGRVWAQVDDAIREKGGYVALSATKALYLHGAGVRHYEDHAVGGIVDLATVAVR</sequence>
<dbReference type="InterPro" id="IPR039424">
    <property type="entry name" value="SBP_5"/>
</dbReference>
<feature type="domain" description="Solute-binding protein family 5" evidence="2">
    <location>
        <begin position="108"/>
        <end position="505"/>
    </location>
</feature>
<feature type="signal peptide" evidence="1">
    <location>
        <begin position="1"/>
        <end position="26"/>
    </location>
</feature>
<dbReference type="Pfam" id="PF00496">
    <property type="entry name" value="SBP_bac_5"/>
    <property type="match status" value="1"/>
</dbReference>
<name>A0A543HV27_9MICO</name>
<dbReference type="EMBL" id="VFPM01000002">
    <property type="protein sequence ID" value="TQM62186.1"/>
    <property type="molecule type" value="Genomic_DNA"/>
</dbReference>
<dbReference type="GO" id="GO:0015833">
    <property type="term" value="P:peptide transport"/>
    <property type="evidence" value="ECO:0007669"/>
    <property type="project" value="TreeGrafter"/>
</dbReference>
<dbReference type="PANTHER" id="PTHR30290:SF83">
    <property type="entry name" value="ABC TRANSPORTER SUBSTRATE-BINDING PROTEIN"/>
    <property type="match status" value="1"/>
</dbReference>
<dbReference type="InterPro" id="IPR000914">
    <property type="entry name" value="SBP_5_dom"/>
</dbReference>
<dbReference type="Gene3D" id="3.10.105.10">
    <property type="entry name" value="Dipeptide-binding Protein, Domain 3"/>
    <property type="match status" value="1"/>
</dbReference>
<dbReference type="PROSITE" id="PS51257">
    <property type="entry name" value="PROKAR_LIPOPROTEIN"/>
    <property type="match status" value="1"/>
</dbReference>
<dbReference type="PIRSF" id="PIRSF002741">
    <property type="entry name" value="MppA"/>
    <property type="match status" value="1"/>
</dbReference>
<dbReference type="PANTHER" id="PTHR30290">
    <property type="entry name" value="PERIPLASMIC BINDING COMPONENT OF ABC TRANSPORTER"/>
    <property type="match status" value="1"/>
</dbReference>
<gene>
    <name evidence="3" type="ORF">FBY41_2215</name>
</gene>
<dbReference type="InterPro" id="IPR030678">
    <property type="entry name" value="Peptide/Ni-bd"/>
</dbReference>
<evidence type="ECO:0000259" key="2">
    <source>
        <dbReference type="Pfam" id="PF00496"/>
    </source>
</evidence>
<evidence type="ECO:0000313" key="3">
    <source>
        <dbReference type="EMBL" id="TQM62186.1"/>
    </source>
</evidence>
<reference evidence="3 4" key="1">
    <citation type="submission" date="2019-06" db="EMBL/GenBank/DDBJ databases">
        <title>Genome sequencing of plant associated microbes to promote plant fitness in Sorghum bicolor and Oryza sativa.</title>
        <authorList>
            <person name="Coleman-Derr D."/>
        </authorList>
    </citation>
    <scope>NUCLEOTIDE SEQUENCE [LARGE SCALE GENOMIC DNA]</scope>
    <source>
        <strain evidence="3 4">KV-663</strain>
    </source>
</reference>
<dbReference type="SUPFAM" id="SSF53850">
    <property type="entry name" value="Periplasmic binding protein-like II"/>
    <property type="match status" value="1"/>
</dbReference>
<dbReference type="Gene3D" id="3.40.190.10">
    <property type="entry name" value="Periplasmic binding protein-like II"/>
    <property type="match status" value="1"/>
</dbReference>
<keyword evidence="4" id="KW-1185">Reference proteome</keyword>
<keyword evidence="1" id="KW-0732">Signal</keyword>
<dbReference type="GO" id="GO:0042597">
    <property type="term" value="C:periplasmic space"/>
    <property type="evidence" value="ECO:0007669"/>
    <property type="project" value="UniProtKB-ARBA"/>
</dbReference>
<proteinExistence type="predicted"/>